<dbReference type="InterPro" id="IPR049783">
    <property type="entry name" value="ABC_perm_TupB-like"/>
</dbReference>
<protein>
    <submittedName>
        <fullName evidence="7">Tungstate uptake system permease protein TupB</fullName>
    </submittedName>
</protein>
<dbReference type="PROSITE" id="PS50928">
    <property type="entry name" value="ABC_TM1"/>
    <property type="match status" value="1"/>
</dbReference>
<dbReference type="PANTHER" id="PTHR43632:SF1">
    <property type="entry name" value="PERMEASE COMPONENT OF TUNGSTATE ABC TRANSPORTER"/>
    <property type="match status" value="1"/>
</dbReference>
<keyword evidence="2 5" id="KW-0812">Transmembrane</keyword>
<gene>
    <name evidence="7" type="primary">tupB_8</name>
    <name evidence="7" type="ORF">SDC9_171489</name>
</gene>
<dbReference type="EMBL" id="VSSQ01072813">
    <property type="protein sequence ID" value="MPN24095.1"/>
    <property type="molecule type" value="Genomic_DNA"/>
</dbReference>
<sequence>MLFTTEGIALGQIVLGLPIVVALTASAIEGLEVQLRQTLLTLGTTKRQLTLSTLWEARYAVIVAAITAYSRIISEVGVSMMLGGNIKWHTRTITTAIALETGKGEFAMGIALGLVLLSLVLVVNLMLAEFKRRSAA</sequence>
<comment type="caution">
    <text evidence="7">The sequence shown here is derived from an EMBL/GenBank/DDBJ whole genome shotgun (WGS) entry which is preliminary data.</text>
</comment>
<accession>A0A645GBS2</accession>
<proteinExistence type="predicted"/>
<feature type="transmembrane region" description="Helical" evidence="5">
    <location>
        <begin position="7"/>
        <end position="28"/>
    </location>
</feature>
<dbReference type="AlphaFoldDB" id="A0A645GBS2"/>
<keyword evidence="4 5" id="KW-0472">Membrane</keyword>
<evidence type="ECO:0000256" key="2">
    <source>
        <dbReference type="ARBA" id="ARBA00022692"/>
    </source>
</evidence>
<name>A0A645GBS2_9ZZZZ</name>
<comment type="subcellular location">
    <subcellularLocation>
        <location evidence="1">Membrane</location>
        <topology evidence="1">Multi-pass membrane protein</topology>
    </subcellularLocation>
</comment>
<dbReference type="NCBIfam" id="NF038017">
    <property type="entry name" value="ABC_perm1"/>
    <property type="match status" value="1"/>
</dbReference>
<dbReference type="PANTHER" id="PTHR43632">
    <property type="entry name" value="PERMEASE COMPONENT OF TUNGSTATE ABC TRANSPORTER"/>
    <property type="match status" value="1"/>
</dbReference>
<evidence type="ECO:0000256" key="3">
    <source>
        <dbReference type="ARBA" id="ARBA00022989"/>
    </source>
</evidence>
<evidence type="ECO:0000256" key="1">
    <source>
        <dbReference type="ARBA" id="ARBA00004141"/>
    </source>
</evidence>
<evidence type="ECO:0000259" key="6">
    <source>
        <dbReference type="PROSITE" id="PS50928"/>
    </source>
</evidence>
<evidence type="ECO:0000256" key="5">
    <source>
        <dbReference type="SAM" id="Phobius"/>
    </source>
</evidence>
<dbReference type="InterPro" id="IPR035906">
    <property type="entry name" value="MetI-like_sf"/>
</dbReference>
<feature type="domain" description="ABC transmembrane type-1" evidence="6">
    <location>
        <begin position="1"/>
        <end position="127"/>
    </location>
</feature>
<dbReference type="InterPro" id="IPR000515">
    <property type="entry name" value="MetI-like"/>
</dbReference>
<keyword evidence="3 5" id="KW-1133">Transmembrane helix</keyword>
<dbReference type="GO" id="GO:0016020">
    <property type="term" value="C:membrane"/>
    <property type="evidence" value="ECO:0007669"/>
    <property type="project" value="UniProtKB-SubCell"/>
</dbReference>
<dbReference type="SUPFAM" id="SSF161098">
    <property type="entry name" value="MetI-like"/>
    <property type="match status" value="1"/>
</dbReference>
<dbReference type="GO" id="GO:0055085">
    <property type="term" value="P:transmembrane transport"/>
    <property type="evidence" value="ECO:0007669"/>
    <property type="project" value="InterPro"/>
</dbReference>
<organism evidence="7">
    <name type="scientific">bioreactor metagenome</name>
    <dbReference type="NCBI Taxonomy" id="1076179"/>
    <lineage>
        <taxon>unclassified sequences</taxon>
        <taxon>metagenomes</taxon>
        <taxon>ecological metagenomes</taxon>
    </lineage>
</organism>
<dbReference type="Gene3D" id="1.10.3720.10">
    <property type="entry name" value="MetI-like"/>
    <property type="match status" value="1"/>
</dbReference>
<evidence type="ECO:0000313" key="7">
    <source>
        <dbReference type="EMBL" id="MPN24095.1"/>
    </source>
</evidence>
<evidence type="ECO:0000256" key="4">
    <source>
        <dbReference type="ARBA" id="ARBA00023136"/>
    </source>
</evidence>
<feature type="transmembrane region" description="Helical" evidence="5">
    <location>
        <begin position="106"/>
        <end position="127"/>
    </location>
</feature>
<reference evidence="7" key="1">
    <citation type="submission" date="2019-08" db="EMBL/GenBank/DDBJ databases">
        <authorList>
            <person name="Kucharzyk K."/>
            <person name="Murdoch R.W."/>
            <person name="Higgins S."/>
            <person name="Loffler F."/>
        </authorList>
    </citation>
    <scope>NUCLEOTIDE SEQUENCE</scope>
</reference>